<evidence type="ECO:0000313" key="3">
    <source>
        <dbReference type="Proteomes" id="UP000296862"/>
    </source>
</evidence>
<dbReference type="Proteomes" id="UP000296862">
    <property type="component" value="Chromosome"/>
</dbReference>
<reference evidence="2 3" key="1">
    <citation type="submission" date="2019-04" db="EMBL/GenBank/DDBJ databases">
        <title>Flavobacterium sp. GS03.</title>
        <authorList>
            <person name="Kim H."/>
        </authorList>
    </citation>
    <scope>NUCLEOTIDE SEQUENCE [LARGE SCALE GENOMIC DNA]</scope>
    <source>
        <strain evidence="2 3">GS03</strain>
    </source>
</reference>
<dbReference type="Gene3D" id="2.60.40.10">
    <property type="entry name" value="Immunoglobulins"/>
    <property type="match status" value="1"/>
</dbReference>
<dbReference type="EMBL" id="CP038810">
    <property type="protein sequence ID" value="QBZ99088.1"/>
    <property type="molecule type" value="Genomic_DNA"/>
</dbReference>
<dbReference type="InterPro" id="IPR013783">
    <property type="entry name" value="Ig-like_fold"/>
</dbReference>
<keyword evidence="3" id="KW-1185">Reference proteome</keyword>
<sequence length="159" mass="17378">MMTRKFNLLLVVGLLIIATACKNEDTKKIPTIRTTDNVNLSNPSKSVPANGKYPIMSFDQEEHDFGTIQQGDNAVYDFSFKNTGEADLIITSARGSCGCTVPDYPKTPIKVGESGKIHVWFTSAGKHGETSKTVTIICNTKEENKILTIKANIEVPKKG</sequence>
<dbReference type="RefSeq" id="WP_136152954.1">
    <property type="nucleotide sequence ID" value="NZ_CP038810.1"/>
</dbReference>
<dbReference type="PANTHER" id="PTHR37833">
    <property type="entry name" value="LIPOPROTEIN-RELATED"/>
    <property type="match status" value="1"/>
</dbReference>
<evidence type="ECO:0000256" key="1">
    <source>
        <dbReference type="SAM" id="SignalP"/>
    </source>
</evidence>
<proteinExistence type="predicted"/>
<dbReference type="InterPro" id="IPR011467">
    <property type="entry name" value="DUF1573"/>
</dbReference>
<feature type="chain" id="PRO_5020497178" description="DUF1573 domain-containing protein" evidence="1">
    <location>
        <begin position="24"/>
        <end position="159"/>
    </location>
</feature>
<feature type="signal peptide" evidence="1">
    <location>
        <begin position="1"/>
        <end position="23"/>
    </location>
</feature>
<evidence type="ECO:0008006" key="4">
    <source>
        <dbReference type="Google" id="ProtNLM"/>
    </source>
</evidence>
<dbReference type="Pfam" id="PF07610">
    <property type="entry name" value="DUF1573"/>
    <property type="match status" value="1"/>
</dbReference>
<dbReference type="AlphaFoldDB" id="A0A4P7PVR8"/>
<gene>
    <name evidence="2" type="ORF">GS03_02610</name>
</gene>
<keyword evidence="1" id="KW-0732">Signal</keyword>
<dbReference type="PROSITE" id="PS51257">
    <property type="entry name" value="PROKAR_LIPOPROTEIN"/>
    <property type="match status" value="1"/>
</dbReference>
<dbReference type="PANTHER" id="PTHR37833:SF1">
    <property type="entry name" value="SIGNAL PEPTIDE PROTEIN"/>
    <property type="match status" value="1"/>
</dbReference>
<protein>
    <recommendedName>
        <fullName evidence="4">DUF1573 domain-containing protein</fullName>
    </recommendedName>
</protein>
<evidence type="ECO:0000313" key="2">
    <source>
        <dbReference type="EMBL" id="QBZ99088.1"/>
    </source>
</evidence>
<organism evidence="2 3">
    <name type="scientific">Flavobacterium sangjuense</name>
    <dbReference type="NCBI Taxonomy" id="2518177"/>
    <lineage>
        <taxon>Bacteria</taxon>
        <taxon>Pseudomonadati</taxon>
        <taxon>Bacteroidota</taxon>
        <taxon>Flavobacteriia</taxon>
        <taxon>Flavobacteriales</taxon>
        <taxon>Flavobacteriaceae</taxon>
        <taxon>Flavobacterium</taxon>
    </lineage>
</organism>
<name>A0A4P7PVR8_9FLAO</name>
<dbReference type="OrthoDB" id="826619at2"/>
<dbReference type="KEGG" id="fsn:GS03_02610"/>
<accession>A0A4P7PVR8</accession>